<dbReference type="PANTHER" id="PTHR45618">
    <property type="entry name" value="MITOCHONDRIAL DICARBOXYLATE CARRIER-RELATED"/>
    <property type="match status" value="1"/>
</dbReference>
<evidence type="ECO:0000256" key="7">
    <source>
        <dbReference type="ARBA" id="ARBA00022989"/>
    </source>
</evidence>
<dbReference type="InterPro" id="IPR023395">
    <property type="entry name" value="MCP_dom_sf"/>
</dbReference>
<evidence type="ECO:0000256" key="6">
    <source>
        <dbReference type="ARBA" id="ARBA00022792"/>
    </source>
</evidence>
<dbReference type="AlphaFoldDB" id="A0A8W8IS40"/>
<keyword evidence="3 11" id="KW-0813">Transport</keyword>
<dbReference type="SUPFAM" id="SSF103506">
    <property type="entry name" value="Mitochondrial carrier"/>
    <property type="match status" value="1"/>
</dbReference>
<evidence type="ECO:0000256" key="3">
    <source>
        <dbReference type="ARBA" id="ARBA00022448"/>
    </source>
</evidence>
<feature type="repeat" description="Solcar" evidence="10">
    <location>
        <begin position="170"/>
        <end position="256"/>
    </location>
</feature>
<evidence type="ECO:0000256" key="10">
    <source>
        <dbReference type="PROSITE-ProRule" id="PRU00282"/>
    </source>
</evidence>
<proteinExistence type="inferred from homology"/>
<evidence type="ECO:0000256" key="8">
    <source>
        <dbReference type="ARBA" id="ARBA00023128"/>
    </source>
</evidence>
<dbReference type="Gene3D" id="1.50.40.10">
    <property type="entry name" value="Mitochondrial carrier domain"/>
    <property type="match status" value="1"/>
</dbReference>
<dbReference type="GO" id="GO:0055085">
    <property type="term" value="P:transmembrane transport"/>
    <property type="evidence" value="ECO:0007669"/>
    <property type="project" value="InterPro"/>
</dbReference>
<dbReference type="GO" id="GO:0005743">
    <property type="term" value="C:mitochondrial inner membrane"/>
    <property type="evidence" value="ECO:0007669"/>
    <property type="project" value="UniProtKB-SubCell"/>
</dbReference>
<evidence type="ECO:0000256" key="9">
    <source>
        <dbReference type="ARBA" id="ARBA00023136"/>
    </source>
</evidence>
<dbReference type="InterPro" id="IPR018108">
    <property type="entry name" value="MCP_transmembrane"/>
</dbReference>
<dbReference type="FunFam" id="1.50.40.10:FF:000006">
    <property type="entry name" value="brain mitochondrial carrier protein 1 isoform X1"/>
    <property type="match status" value="1"/>
</dbReference>
<keyword evidence="8" id="KW-0496">Mitochondrion</keyword>
<feature type="repeat" description="Solcar" evidence="10">
    <location>
        <begin position="73"/>
        <end position="162"/>
    </location>
</feature>
<evidence type="ECO:0000313" key="12">
    <source>
        <dbReference type="EnsemblMetazoa" id="G15330.1:cds"/>
    </source>
</evidence>
<keyword evidence="13" id="KW-1185">Reference proteome</keyword>
<dbReference type="PRINTS" id="PR00926">
    <property type="entry name" value="MITOCARRIER"/>
</dbReference>
<evidence type="ECO:0000256" key="4">
    <source>
        <dbReference type="ARBA" id="ARBA00022692"/>
    </source>
</evidence>
<keyword evidence="7" id="KW-1133">Transmembrane helix</keyword>
<comment type="similarity">
    <text evidence="2 11">Belongs to the mitochondrial carrier (TC 2.A.29) family.</text>
</comment>
<keyword evidence="6" id="KW-0999">Mitochondrion inner membrane</keyword>
<evidence type="ECO:0000256" key="2">
    <source>
        <dbReference type="ARBA" id="ARBA00006375"/>
    </source>
</evidence>
<keyword evidence="5" id="KW-0677">Repeat</keyword>
<comment type="subcellular location">
    <subcellularLocation>
        <location evidence="1">Mitochondrion inner membrane</location>
        <topology evidence="1">Multi-pass membrane protein</topology>
    </subcellularLocation>
</comment>
<dbReference type="EnsemblMetazoa" id="G15330.1">
    <property type="protein sequence ID" value="G15330.1:cds"/>
    <property type="gene ID" value="G15330"/>
</dbReference>
<evidence type="ECO:0000256" key="1">
    <source>
        <dbReference type="ARBA" id="ARBA00004448"/>
    </source>
</evidence>
<evidence type="ECO:0008006" key="14">
    <source>
        <dbReference type="Google" id="ProtNLM"/>
    </source>
</evidence>
<evidence type="ECO:0000256" key="5">
    <source>
        <dbReference type="ARBA" id="ARBA00022737"/>
    </source>
</evidence>
<feature type="repeat" description="Solcar" evidence="10">
    <location>
        <begin position="265"/>
        <end position="364"/>
    </location>
</feature>
<evidence type="ECO:0000313" key="13">
    <source>
        <dbReference type="Proteomes" id="UP000005408"/>
    </source>
</evidence>
<dbReference type="Pfam" id="PF00153">
    <property type="entry name" value="Mito_carr"/>
    <property type="match status" value="3"/>
</dbReference>
<protein>
    <recommendedName>
        <fullName evidence="14">Kidney mitochondrial carrier protein 1</fullName>
    </recommendedName>
</protein>
<dbReference type="InterPro" id="IPR050391">
    <property type="entry name" value="Mito_Metabolite_Transporter"/>
</dbReference>
<reference evidence="12" key="1">
    <citation type="submission" date="2022-08" db="UniProtKB">
        <authorList>
            <consortium name="EnsemblMetazoa"/>
        </authorList>
    </citation>
    <scope>IDENTIFICATION</scope>
    <source>
        <strain evidence="12">05x7-T-G4-1.051#20</strain>
    </source>
</reference>
<dbReference type="PROSITE" id="PS50920">
    <property type="entry name" value="SOLCAR"/>
    <property type="match status" value="3"/>
</dbReference>
<accession>A0A8W8IS40</accession>
<dbReference type="InterPro" id="IPR002067">
    <property type="entry name" value="MCP"/>
</dbReference>
<sequence>MSTEKRGLRHCMGTYVINTVRLKPPFSSHPSGNPEEQNRFDQLKISPFFRSKIEEENIFPVSFKAHKGMNDWRPFIYGGIASVAAESGTFPIDTTKTRLQVQGQTIDARLKEIKYRGMIHALKRIYAEEGIRALYSGLVPALLRQSAYGTIKIGVYYSLKGIIVPNPDDETLPINVFCGVVAGVVGSVISNPTDVLKVRMQAQKENGGRETFTQAFVKIYKQEGVPGLWRGVSPTAQRAATVAGVILPAYDICKFQLRHNLHLEDSMSTHFMASFAAGLVGAVFSTPIDVVKTRMMNQKKYKPSLLKSGGVEAAPIYKSSVDCLIQTVKSEGPRALYKGFCPTWVRLGPWNIIFFMMYEQLKKLTRKRGRKFQIQTIAVTLEQGLTQSKQKIPTKLDFNI</sequence>
<keyword evidence="9 10" id="KW-0472">Membrane</keyword>
<organism evidence="12 13">
    <name type="scientific">Magallana gigas</name>
    <name type="common">Pacific oyster</name>
    <name type="synonym">Crassostrea gigas</name>
    <dbReference type="NCBI Taxonomy" id="29159"/>
    <lineage>
        <taxon>Eukaryota</taxon>
        <taxon>Metazoa</taxon>
        <taxon>Spiralia</taxon>
        <taxon>Lophotrochozoa</taxon>
        <taxon>Mollusca</taxon>
        <taxon>Bivalvia</taxon>
        <taxon>Autobranchia</taxon>
        <taxon>Pteriomorphia</taxon>
        <taxon>Ostreida</taxon>
        <taxon>Ostreoidea</taxon>
        <taxon>Ostreidae</taxon>
        <taxon>Magallana</taxon>
    </lineage>
</organism>
<name>A0A8W8IS40_MAGGI</name>
<evidence type="ECO:0000256" key="11">
    <source>
        <dbReference type="RuleBase" id="RU000488"/>
    </source>
</evidence>
<keyword evidence="4 10" id="KW-0812">Transmembrane</keyword>
<dbReference type="Proteomes" id="UP000005408">
    <property type="component" value="Unassembled WGS sequence"/>
</dbReference>